<feature type="coiled-coil region" evidence="1">
    <location>
        <begin position="63"/>
        <end position="90"/>
    </location>
</feature>
<accession>A0A699U7V8</accession>
<feature type="non-terminal residue" evidence="2">
    <location>
        <position position="127"/>
    </location>
</feature>
<reference evidence="2" key="1">
    <citation type="journal article" date="2019" name="Sci. Rep.">
        <title>Draft genome of Tanacetum cinerariifolium, the natural source of mosquito coil.</title>
        <authorList>
            <person name="Yamashiro T."/>
            <person name="Shiraishi A."/>
            <person name="Satake H."/>
            <person name="Nakayama K."/>
        </authorList>
    </citation>
    <scope>NUCLEOTIDE SEQUENCE</scope>
</reference>
<protein>
    <submittedName>
        <fullName evidence="2">Uncharacterized protein</fullName>
    </submittedName>
</protein>
<sequence>MIKEKCYNIHQDLLFVREKLNEGLSRFPDCKKLNMFREKFEETTTGIDNDDTTARVCSDIEEDEVKSSEVEDLENEKQQISNKYDRVVDDSVTIIQDSVIEGKGVKFVENDNVLVDDVPKEKYSLNE</sequence>
<evidence type="ECO:0000256" key="1">
    <source>
        <dbReference type="SAM" id="Coils"/>
    </source>
</evidence>
<comment type="caution">
    <text evidence="2">The sequence shown here is derived from an EMBL/GenBank/DDBJ whole genome shotgun (WGS) entry which is preliminary data.</text>
</comment>
<name>A0A699U7V8_TANCI</name>
<proteinExistence type="predicted"/>
<evidence type="ECO:0000313" key="2">
    <source>
        <dbReference type="EMBL" id="GFD18043.1"/>
    </source>
</evidence>
<organism evidence="2">
    <name type="scientific">Tanacetum cinerariifolium</name>
    <name type="common">Dalmatian daisy</name>
    <name type="synonym">Chrysanthemum cinerariifolium</name>
    <dbReference type="NCBI Taxonomy" id="118510"/>
    <lineage>
        <taxon>Eukaryota</taxon>
        <taxon>Viridiplantae</taxon>
        <taxon>Streptophyta</taxon>
        <taxon>Embryophyta</taxon>
        <taxon>Tracheophyta</taxon>
        <taxon>Spermatophyta</taxon>
        <taxon>Magnoliopsida</taxon>
        <taxon>eudicotyledons</taxon>
        <taxon>Gunneridae</taxon>
        <taxon>Pentapetalae</taxon>
        <taxon>asterids</taxon>
        <taxon>campanulids</taxon>
        <taxon>Asterales</taxon>
        <taxon>Asteraceae</taxon>
        <taxon>Asteroideae</taxon>
        <taxon>Anthemideae</taxon>
        <taxon>Anthemidinae</taxon>
        <taxon>Tanacetum</taxon>
    </lineage>
</organism>
<gene>
    <name evidence="2" type="ORF">Tci_890012</name>
</gene>
<dbReference type="EMBL" id="BKCJ011304784">
    <property type="protein sequence ID" value="GFD18043.1"/>
    <property type="molecule type" value="Genomic_DNA"/>
</dbReference>
<dbReference type="AlphaFoldDB" id="A0A699U7V8"/>
<keyword evidence="1" id="KW-0175">Coiled coil</keyword>